<sequence length="150" mass="15935">MKKIAVTSLSLSLLLVGCAPMNHQDVGTLSGGVIGGLIGSQFGGGPAARLAATAGGAIAGAYLGGQIGKYMDKVDRMEMQRALETAPTGRSVHWSNPDTGNSYTVQPTRTYYRERLPCREYLTKAIIDGRPQTLRGSACRQPDGTWHVVN</sequence>
<evidence type="ECO:0000256" key="4">
    <source>
        <dbReference type="ARBA" id="ARBA00023139"/>
    </source>
</evidence>
<keyword evidence="3" id="KW-0472">Membrane</keyword>
<comment type="caution">
    <text evidence="8">The sequence shown here is derived from an EMBL/GenBank/DDBJ whole genome shotgun (WGS) entry which is preliminary data.</text>
</comment>
<dbReference type="Pfam" id="PF05433">
    <property type="entry name" value="Rick_17kDa_Anti"/>
    <property type="match status" value="1"/>
</dbReference>
<evidence type="ECO:0000313" key="9">
    <source>
        <dbReference type="Proteomes" id="UP000054926"/>
    </source>
</evidence>
<dbReference type="EMBL" id="LNYY01000009">
    <property type="protein sequence ID" value="KTD70421.1"/>
    <property type="molecule type" value="Genomic_DNA"/>
</dbReference>
<dbReference type="InterPro" id="IPR032635">
    <property type="entry name" value="Anti_2"/>
</dbReference>
<dbReference type="InterPro" id="IPR016364">
    <property type="entry name" value="Surface_antigen_Rickettsia"/>
</dbReference>
<evidence type="ECO:0000313" key="8">
    <source>
        <dbReference type="EMBL" id="KTD70421.1"/>
    </source>
</evidence>
<evidence type="ECO:0000256" key="1">
    <source>
        <dbReference type="ARBA" id="ARBA00004370"/>
    </source>
</evidence>
<keyword evidence="4" id="KW-0449">Lipoprotein</keyword>
<gene>
    <name evidence="8" type="ORF">Lste_0572</name>
</gene>
<feature type="signal peptide" evidence="5">
    <location>
        <begin position="1"/>
        <end position="23"/>
    </location>
</feature>
<dbReference type="InterPro" id="IPR008816">
    <property type="entry name" value="Gly_zipper_2TM_dom"/>
</dbReference>
<dbReference type="PATRIC" id="fig|947033.5.peg.609"/>
<dbReference type="Pfam" id="PF16998">
    <property type="entry name" value="17kDa_Anti_2"/>
    <property type="match status" value="1"/>
</dbReference>
<dbReference type="PIRSF" id="PIRSF002721">
    <property type="entry name" value="Surface_antigen_Rickettsia"/>
    <property type="match status" value="1"/>
</dbReference>
<evidence type="ECO:0000259" key="7">
    <source>
        <dbReference type="Pfam" id="PF16998"/>
    </source>
</evidence>
<dbReference type="PANTHER" id="PTHR35603">
    <property type="match status" value="1"/>
</dbReference>
<evidence type="ECO:0000259" key="6">
    <source>
        <dbReference type="Pfam" id="PF05433"/>
    </source>
</evidence>
<protein>
    <submittedName>
        <fullName evidence="8">Surface antigens (17 kDa)</fullName>
    </submittedName>
</protein>
<dbReference type="GO" id="GO:0019867">
    <property type="term" value="C:outer membrane"/>
    <property type="evidence" value="ECO:0007669"/>
    <property type="project" value="InterPro"/>
</dbReference>
<accession>A0A0W0ZMB5</accession>
<dbReference type="STRING" id="947033.Lste_0572"/>
<comment type="subcellular location">
    <subcellularLocation>
        <location evidence="1">Membrane</location>
    </subcellularLocation>
</comment>
<evidence type="ECO:0000256" key="5">
    <source>
        <dbReference type="SAM" id="SignalP"/>
    </source>
</evidence>
<dbReference type="Proteomes" id="UP000054926">
    <property type="component" value="Unassembled WGS sequence"/>
</dbReference>
<dbReference type="PANTHER" id="PTHR35603:SF2">
    <property type="entry name" value="OUTER MEMBRANE LIPOPROTEIN"/>
    <property type="match status" value="1"/>
</dbReference>
<feature type="domain" description="Surface antigen" evidence="7">
    <location>
        <begin position="89"/>
        <end position="150"/>
    </location>
</feature>
<keyword evidence="4" id="KW-0564">Palmitate</keyword>
<dbReference type="OrthoDB" id="6170015at2"/>
<evidence type="ECO:0000256" key="3">
    <source>
        <dbReference type="ARBA" id="ARBA00023136"/>
    </source>
</evidence>
<proteinExistence type="predicted"/>
<keyword evidence="2 5" id="KW-0732">Signal</keyword>
<name>A0A0W0ZMB5_9GAMM</name>
<feature type="chain" id="PRO_5006918840" evidence="5">
    <location>
        <begin position="24"/>
        <end position="150"/>
    </location>
</feature>
<dbReference type="PROSITE" id="PS51257">
    <property type="entry name" value="PROKAR_LIPOPROTEIN"/>
    <property type="match status" value="1"/>
</dbReference>
<feature type="domain" description="Glycine zipper 2TM" evidence="6">
    <location>
        <begin position="27"/>
        <end position="68"/>
    </location>
</feature>
<keyword evidence="9" id="KW-1185">Reference proteome</keyword>
<evidence type="ECO:0000256" key="2">
    <source>
        <dbReference type="ARBA" id="ARBA00022729"/>
    </source>
</evidence>
<dbReference type="InterPro" id="IPR051407">
    <property type="entry name" value="Bact_OM_lipoprot/Surf_antigen"/>
</dbReference>
<dbReference type="RefSeq" id="WP_058509588.1">
    <property type="nucleotide sequence ID" value="NZ_DAIOMV010000002.1"/>
</dbReference>
<reference evidence="8 9" key="1">
    <citation type="submission" date="2015-11" db="EMBL/GenBank/DDBJ databases">
        <title>Genomic analysis of 38 Legionella species identifies large and diverse effector repertoires.</title>
        <authorList>
            <person name="Burstein D."/>
            <person name="Amaro F."/>
            <person name="Zusman T."/>
            <person name="Lifshitz Z."/>
            <person name="Cohen O."/>
            <person name="Gilbert J.A."/>
            <person name="Pupko T."/>
            <person name="Shuman H.A."/>
            <person name="Segal G."/>
        </authorList>
    </citation>
    <scope>NUCLEOTIDE SEQUENCE [LARGE SCALE GENOMIC DNA]</scope>
    <source>
        <strain evidence="8 9">IMVS3376</strain>
    </source>
</reference>
<dbReference type="AlphaFoldDB" id="A0A0W0ZMB5"/>
<organism evidence="8 9">
    <name type="scientific">Legionella steelei</name>
    <dbReference type="NCBI Taxonomy" id="947033"/>
    <lineage>
        <taxon>Bacteria</taxon>
        <taxon>Pseudomonadati</taxon>
        <taxon>Pseudomonadota</taxon>
        <taxon>Gammaproteobacteria</taxon>
        <taxon>Legionellales</taxon>
        <taxon>Legionellaceae</taxon>
        <taxon>Legionella</taxon>
    </lineage>
</organism>